<keyword evidence="4" id="KW-0686">Riboflavin biosynthesis</keyword>
<dbReference type="PANTHER" id="PTHR21327">
    <property type="entry name" value="GTP CYCLOHYDROLASE II-RELATED"/>
    <property type="match status" value="1"/>
</dbReference>
<dbReference type="GO" id="GO:0005829">
    <property type="term" value="C:cytosol"/>
    <property type="evidence" value="ECO:0007669"/>
    <property type="project" value="TreeGrafter"/>
</dbReference>
<dbReference type="GO" id="GO:0016787">
    <property type="term" value="F:hydrolase activity"/>
    <property type="evidence" value="ECO:0007669"/>
    <property type="project" value="UniProtKB-KW"/>
</dbReference>
<dbReference type="PANTHER" id="PTHR21327:SF18">
    <property type="entry name" value="3,4-DIHYDROXY-2-BUTANONE 4-PHOSPHATE SYNTHASE"/>
    <property type="match status" value="1"/>
</dbReference>
<evidence type="ECO:0000256" key="3">
    <source>
        <dbReference type="ARBA" id="ARBA00012153"/>
    </source>
</evidence>
<evidence type="ECO:0000256" key="4">
    <source>
        <dbReference type="ARBA" id="ARBA00022619"/>
    </source>
</evidence>
<dbReference type="Proteomes" id="UP000198327">
    <property type="component" value="Unassembled WGS sequence"/>
</dbReference>
<keyword evidence="6" id="KW-0378">Hydrolase</keyword>
<dbReference type="SUPFAM" id="SSF55821">
    <property type="entry name" value="YrdC/RibB"/>
    <property type="match status" value="1"/>
</dbReference>
<comment type="function">
    <text evidence="1">Catalyzes the conversion of D-ribulose 5-phosphate to formate and 3,4-dihydroxy-2-butanone 4-phosphate.</text>
</comment>
<dbReference type="Pfam" id="PF00926">
    <property type="entry name" value="DHBP_synthase"/>
    <property type="match status" value="1"/>
</dbReference>
<organism evidence="6 7">
    <name type="scientific">Rhodococcoides kyotonense</name>
    <dbReference type="NCBI Taxonomy" id="398843"/>
    <lineage>
        <taxon>Bacteria</taxon>
        <taxon>Bacillati</taxon>
        <taxon>Actinomycetota</taxon>
        <taxon>Actinomycetes</taxon>
        <taxon>Mycobacteriales</taxon>
        <taxon>Nocardiaceae</taxon>
        <taxon>Rhodococcoides</taxon>
    </lineage>
</organism>
<gene>
    <name evidence="6" type="ORF">SAMN05421642_12551</name>
</gene>
<dbReference type="GO" id="GO:0046872">
    <property type="term" value="F:metal ion binding"/>
    <property type="evidence" value="ECO:0007669"/>
    <property type="project" value="UniProtKB-KW"/>
</dbReference>
<dbReference type="EC" id="4.1.99.12" evidence="3"/>
<reference evidence="7" key="1">
    <citation type="submission" date="2017-06" db="EMBL/GenBank/DDBJ databases">
        <authorList>
            <person name="Varghese N."/>
            <person name="Submissions S."/>
        </authorList>
    </citation>
    <scope>NUCLEOTIDE SEQUENCE [LARGE SCALE GENOMIC DNA]</scope>
    <source>
        <strain evidence="7">JCM 23211</strain>
    </source>
</reference>
<keyword evidence="5" id="KW-0479">Metal-binding</keyword>
<dbReference type="Gene3D" id="3.90.870.10">
    <property type="entry name" value="DHBP synthase"/>
    <property type="match status" value="1"/>
</dbReference>
<keyword evidence="7" id="KW-1185">Reference proteome</keyword>
<evidence type="ECO:0000256" key="1">
    <source>
        <dbReference type="ARBA" id="ARBA00002284"/>
    </source>
</evidence>
<evidence type="ECO:0000313" key="6">
    <source>
        <dbReference type="EMBL" id="SNT48123.1"/>
    </source>
</evidence>
<name>A0A239N0X8_9NOCA</name>
<dbReference type="EMBL" id="FZOW01000025">
    <property type="protein sequence ID" value="SNT48123.1"/>
    <property type="molecule type" value="Genomic_DNA"/>
</dbReference>
<protein>
    <recommendedName>
        <fullName evidence="3">3,4-dihydroxy-2-butanone-4-phosphate synthase</fullName>
        <ecNumber evidence="3">4.1.99.12</ecNumber>
    </recommendedName>
</protein>
<comment type="pathway">
    <text evidence="2">Cofactor biosynthesis; riboflavin biosynthesis; 2-hydroxy-3-oxobutyl phosphate from D-ribulose 5-phosphate: step 1/1.</text>
</comment>
<dbReference type="UniPathway" id="UPA00275">
    <property type="reaction ID" value="UER00399"/>
</dbReference>
<evidence type="ECO:0000313" key="7">
    <source>
        <dbReference type="Proteomes" id="UP000198327"/>
    </source>
</evidence>
<sequence length="204" mass="21407">MTASPTLSRMSYSVDSDVFSAVRQSFATGEPIVLVGKSTSGVCMSVPAANVTAHSMAQLVKYSSGLVRTSFPLHIAHQLYIPTMSGLDAGLSSCVPTTVTVDALDGTTTGISAHDRAITARQLAAAGAQPEDFSRPGHMVTKVVDPQGAGSPDLAMLRMLALSGYRPIAVLGELVSVSNPHEMMFADEAVDFALEHNWPIAAIY</sequence>
<accession>A0A239N0X8</accession>
<evidence type="ECO:0000256" key="2">
    <source>
        <dbReference type="ARBA" id="ARBA00004904"/>
    </source>
</evidence>
<proteinExistence type="predicted"/>
<dbReference type="GO" id="GO:0008686">
    <property type="term" value="F:3,4-dihydroxy-2-butanone-4-phosphate synthase activity"/>
    <property type="evidence" value="ECO:0007669"/>
    <property type="project" value="UniProtKB-EC"/>
</dbReference>
<dbReference type="AlphaFoldDB" id="A0A239N0X8"/>
<dbReference type="InterPro" id="IPR017945">
    <property type="entry name" value="DHBP_synth_RibB-like_a/b_dom"/>
</dbReference>
<evidence type="ECO:0000256" key="5">
    <source>
        <dbReference type="ARBA" id="ARBA00022723"/>
    </source>
</evidence>
<dbReference type="InterPro" id="IPR000422">
    <property type="entry name" value="DHBP_synthase_RibB"/>
</dbReference>
<dbReference type="GO" id="GO:0009231">
    <property type="term" value="P:riboflavin biosynthetic process"/>
    <property type="evidence" value="ECO:0007669"/>
    <property type="project" value="UniProtKB-UniPathway"/>
</dbReference>